<accession>A0A1W1CIC4</accession>
<gene>
    <name evidence="1" type="ORF">MNB_SV-14-1286</name>
</gene>
<reference evidence="1" key="1">
    <citation type="submission" date="2016-10" db="EMBL/GenBank/DDBJ databases">
        <authorList>
            <person name="de Groot N.N."/>
        </authorList>
    </citation>
    <scope>NUCLEOTIDE SEQUENCE</scope>
</reference>
<dbReference type="EMBL" id="FPHN01000190">
    <property type="protein sequence ID" value="SFV65618.1"/>
    <property type="molecule type" value="Genomic_DNA"/>
</dbReference>
<name>A0A1W1CIC4_9ZZZZ</name>
<protein>
    <recommendedName>
        <fullName evidence="2">Lipoprotein</fullName>
    </recommendedName>
</protein>
<dbReference type="AlphaFoldDB" id="A0A1W1CIC4"/>
<proteinExistence type="predicted"/>
<sequence>MKKYLIVIAVLLLTACSHEPKATNANVVNINKEDNSPEMKSLKEALAKYTEATISHDAKTLVSFVYPKVFTIVPKEKMLEMLTKTFSSKDAPIIKDVKHIKIEPIKKYDKGIYSIITSSITTVIKSPRPNDSKFEIYMLQSLKRNLNTKATITLDKKKHTFNIKHSNKTIALNEDGSWKFIGFKQAKQYIDKGIFPSMLIDKFK</sequence>
<evidence type="ECO:0008006" key="2">
    <source>
        <dbReference type="Google" id="ProtNLM"/>
    </source>
</evidence>
<dbReference type="PROSITE" id="PS51257">
    <property type="entry name" value="PROKAR_LIPOPROTEIN"/>
    <property type="match status" value="1"/>
</dbReference>
<evidence type="ECO:0000313" key="1">
    <source>
        <dbReference type="EMBL" id="SFV65618.1"/>
    </source>
</evidence>
<organism evidence="1">
    <name type="scientific">hydrothermal vent metagenome</name>
    <dbReference type="NCBI Taxonomy" id="652676"/>
    <lineage>
        <taxon>unclassified sequences</taxon>
        <taxon>metagenomes</taxon>
        <taxon>ecological metagenomes</taxon>
    </lineage>
</organism>